<dbReference type="EMBL" id="JARGDH010000003">
    <property type="protein sequence ID" value="KAL0273272.1"/>
    <property type="molecule type" value="Genomic_DNA"/>
</dbReference>
<protein>
    <submittedName>
        <fullName evidence="2">Uncharacterized protein</fullName>
    </submittedName>
</protein>
<evidence type="ECO:0000313" key="2">
    <source>
        <dbReference type="EMBL" id="KAL0273272.1"/>
    </source>
</evidence>
<name>A0AAW2HTY3_9NEOP</name>
<feature type="compositionally biased region" description="Low complexity" evidence="1">
    <location>
        <begin position="82"/>
        <end position="105"/>
    </location>
</feature>
<comment type="caution">
    <text evidence="2">The sequence shown here is derived from an EMBL/GenBank/DDBJ whole genome shotgun (WGS) entry which is preliminary data.</text>
</comment>
<reference evidence="2" key="1">
    <citation type="journal article" date="2024" name="Gigascience">
        <title>Chromosome-level genome of the poultry shaft louse Menopon gallinae provides insight into the host-switching and adaptive evolution of parasitic lice.</title>
        <authorList>
            <person name="Xu Y."/>
            <person name="Ma L."/>
            <person name="Liu S."/>
            <person name="Liang Y."/>
            <person name="Liu Q."/>
            <person name="He Z."/>
            <person name="Tian L."/>
            <person name="Duan Y."/>
            <person name="Cai W."/>
            <person name="Li H."/>
            <person name="Song F."/>
        </authorList>
    </citation>
    <scope>NUCLEOTIDE SEQUENCE</scope>
    <source>
        <strain evidence="2">Cailab_2023a</strain>
    </source>
</reference>
<dbReference type="AlphaFoldDB" id="A0AAW2HTY3"/>
<gene>
    <name evidence="2" type="ORF">PYX00_005982</name>
</gene>
<evidence type="ECO:0000256" key="1">
    <source>
        <dbReference type="SAM" id="MobiDB-lite"/>
    </source>
</evidence>
<sequence>MVRWTFGAVVPEAEEKFIGIRDFVLTLSGDRKDFSTSDVHSEVQTAAEELLGSQEASATTGSTWRCVWTLLTAAASAGNSETAAAAAAGDLEDASGASSAPADDSGSIRRGRRDC</sequence>
<accession>A0AAW2HTY3</accession>
<organism evidence="2">
    <name type="scientific">Menopon gallinae</name>
    <name type="common">poultry shaft louse</name>
    <dbReference type="NCBI Taxonomy" id="328185"/>
    <lineage>
        <taxon>Eukaryota</taxon>
        <taxon>Metazoa</taxon>
        <taxon>Ecdysozoa</taxon>
        <taxon>Arthropoda</taxon>
        <taxon>Hexapoda</taxon>
        <taxon>Insecta</taxon>
        <taxon>Pterygota</taxon>
        <taxon>Neoptera</taxon>
        <taxon>Paraneoptera</taxon>
        <taxon>Psocodea</taxon>
        <taxon>Troctomorpha</taxon>
        <taxon>Phthiraptera</taxon>
        <taxon>Amblycera</taxon>
        <taxon>Menoponidae</taxon>
        <taxon>Menopon</taxon>
    </lineage>
</organism>
<feature type="region of interest" description="Disordered" evidence="1">
    <location>
        <begin position="82"/>
        <end position="115"/>
    </location>
</feature>
<proteinExistence type="predicted"/>